<organism evidence="3 4">
    <name type="scientific">Funneliformis caledonium</name>
    <dbReference type="NCBI Taxonomy" id="1117310"/>
    <lineage>
        <taxon>Eukaryota</taxon>
        <taxon>Fungi</taxon>
        <taxon>Fungi incertae sedis</taxon>
        <taxon>Mucoromycota</taxon>
        <taxon>Glomeromycotina</taxon>
        <taxon>Glomeromycetes</taxon>
        <taxon>Glomerales</taxon>
        <taxon>Glomeraceae</taxon>
        <taxon>Funneliformis</taxon>
    </lineage>
</organism>
<dbReference type="InterPro" id="IPR024630">
    <property type="entry name" value="Stc1"/>
</dbReference>
<dbReference type="Proteomes" id="UP000789570">
    <property type="component" value="Unassembled WGS sequence"/>
</dbReference>
<reference evidence="3" key="1">
    <citation type="submission" date="2021-06" db="EMBL/GenBank/DDBJ databases">
        <authorList>
            <person name="Kallberg Y."/>
            <person name="Tangrot J."/>
            <person name="Rosling A."/>
        </authorList>
    </citation>
    <scope>NUCLEOTIDE SEQUENCE</scope>
    <source>
        <strain evidence="3">UK204</strain>
    </source>
</reference>
<feature type="compositionally biased region" description="Basic and acidic residues" evidence="1">
    <location>
        <begin position="99"/>
        <end position="115"/>
    </location>
</feature>
<feature type="compositionally biased region" description="Acidic residues" evidence="1">
    <location>
        <begin position="116"/>
        <end position="128"/>
    </location>
</feature>
<proteinExistence type="predicted"/>
<gene>
    <name evidence="3" type="ORF">FCALED_LOCUS6663</name>
</gene>
<evidence type="ECO:0000256" key="1">
    <source>
        <dbReference type="SAM" id="MobiDB-lite"/>
    </source>
</evidence>
<feature type="domain" description="Stc1" evidence="2">
    <location>
        <begin position="26"/>
        <end position="111"/>
    </location>
</feature>
<protein>
    <submittedName>
        <fullName evidence="3">1641_t:CDS:1</fullName>
    </submittedName>
</protein>
<evidence type="ECO:0000313" key="4">
    <source>
        <dbReference type="Proteomes" id="UP000789570"/>
    </source>
</evidence>
<accession>A0A9N9BDC8</accession>
<dbReference type="Pfam" id="PF12898">
    <property type="entry name" value="Stc1"/>
    <property type="match status" value="1"/>
</dbReference>
<name>A0A9N9BDC8_9GLOM</name>
<dbReference type="AlphaFoldDB" id="A0A9N9BDC8"/>
<comment type="caution">
    <text evidence="3">The sequence shown here is derived from an EMBL/GenBank/DDBJ whole genome shotgun (WGS) entry which is preliminary data.</text>
</comment>
<feature type="compositionally biased region" description="Basic and acidic residues" evidence="1">
    <location>
        <begin position="129"/>
        <end position="140"/>
    </location>
</feature>
<evidence type="ECO:0000259" key="2">
    <source>
        <dbReference type="Pfam" id="PF12898"/>
    </source>
</evidence>
<evidence type="ECO:0000313" key="3">
    <source>
        <dbReference type="EMBL" id="CAG8562261.1"/>
    </source>
</evidence>
<dbReference type="EMBL" id="CAJVPQ010001629">
    <property type="protein sequence ID" value="CAG8562261.1"/>
    <property type="molecule type" value="Genomic_DNA"/>
</dbReference>
<dbReference type="OrthoDB" id="3514033at2759"/>
<feature type="region of interest" description="Disordered" evidence="1">
    <location>
        <begin position="95"/>
        <end position="140"/>
    </location>
</feature>
<sequence>MTLSGPSHSAANANKQGNKPPDKIFCYGCEKLKPQYAFSKTQIAKTNSNISNPYAPGGRTKKQHHTICKQCTPQQNQTLTCMLCTRTMPLEKFAKAQRKNAEKARCSECMEKRENEDIDDSEPEDNDSDGPRYDTWDDIL</sequence>
<keyword evidence="4" id="KW-1185">Reference proteome</keyword>